<evidence type="ECO:0000313" key="2">
    <source>
        <dbReference type="EMBL" id="PIR69427.1"/>
    </source>
</evidence>
<protein>
    <recommendedName>
        <fullName evidence="1">Nmd3 N-terminal domain-containing protein</fullName>
    </recommendedName>
</protein>
<dbReference type="Pfam" id="PF04981">
    <property type="entry name" value="NMD3"/>
    <property type="match status" value="1"/>
</dbReference>
<proteinExistence type="predicted"/>
<evidence type="ECO:0000313" key="3">
    <source>
        <dbReference type="Proteomes" id="UP000231503"/>
    </source>
</evidence>
<dbReference type="InterPro" id="IPR007064">
    <property type="entry name" value="Nmd3_N"/>
</dbReference>
<dbReference type="AlphaFoldDB" id="A0A2H0TD14"/>
<comment type="caution">
    <text evidence="2">The sequence shown here is derived from an EMBL/GenBank/DDBJ whole genome shotgun (WGS) entry which is preliminary data.</text>
</comment>
<name>A0A2H0TD14_9BACT</name>
<feature type="domain" description="Nmd3 N-terminal" evidence="1">
    <location>
        <begin position="64"/>
        <end position="153"/>
    </location>
</feature>
<evidence type="ECO:0000259" key="1">
    <source>
        <dbReference type="Pfam" id="PF04981"/>
    </source>
</evidence>
<gene>
    <name evidence="2" type="ORF">COU47_03600</name>
</gene>
<sequence>MTRNPYRQSSKASYRKGYKASNSAMEEFGGGKRDIALCSSCGAAYYYKSWHHNLLHHKNLGTKEEVHVMLCPACAMWKARQWEGELQIARVPERMKKQVTHTIFSVADEAYNRDPMHRVFSIEVKRGKITAYFSENQLASRTARKIFSSLKKHFTKPLIHRGKGGDAVLVTMDWMG</sequence>
<accession>A0A2H0TD14</accession>
<organism evidence="2 3">
    <name type="scientific">Candidatus Niyogibacteria bacterium CG10_big_fil_rev_8_21_14_0_10_46_36</name>
    <dbReference type="NCBI Taxonomy" id="1974726"/>
    <lineage>
        <taxon>Bacteria</taxon>
        <taxon>Candidatus Niyogiibacteriota</taxon>
    </lineage>
</organism>
<dbReference type="Proteomes" id="UP000231503">
    <property type="component" value="Unassembled WGS sequence"/>
</dbReference>
<dbReference type="EMBL" id="PFCO01000008">
    <property type="protein sequence ID" value="PIR69427.1"/>
    <property type="molecule type" value="Genomic_DNA"/>
</dbReference>
<reference evidence="3" key="1">
    <citation type="submission" date="2017-09" db="EMBL/GenBank/DDBJ databases">
        <title>Depth-based differentiation of microbial function through sediment-hosted aquifers and enrichment of novel symbionts in the deep terrestrial subsurface.</title>
        <authorList>
            <person name="Probst A.J."/>
            <person name="Ladd B."/>
            <person name="Jarett J.K."/>
            <person name="Geller-Mcgrath D.E."/>
            <person name="Sieber C.M.K."/>
            <person name="Emerson J.B."/>
            <person name="Anantharaman K."/>
            <person name="Thomas B.C."/>
            <person name="Malmstrom R."/>
            <person name="Stieglmeier M."/>
            <person name="Klingl A."/>
            <person name="Woyke T."/>
            <person name="Ryan C.M."/>
            <person name="Banfield J.F."/>
        </authorList>
    </citation>
    <scope>NUCLEOTIDE SEQUENCE [LARGE SCALE GENOMIC DNA]</scope>
</reference>